<sequence>MTRCVIDHDGLFVEEQYFDDGRQSIEAEVPSLQENQAARWTGERWEIIPDYRGEVVFTKDGEEVWKVIGSLPDRVSLTPLETANLTDLKTSMLTNLNAAAQTFVDGHSGASQVPDFELATWPLQSTEAQAWAADKSAPTPILDGIAAARGLDKDKLKAAALKKSLAYSALSAIVAGQRQAIQDQIEAAKTKSALDKIKIEFKLPEAV</sequence>
<organism evidence="1">
    <name type="scientific">Myoviridae sp. ctPSW2</name>
    <dbReference type="NCBI Taxonomy" id="2826648"/>
    <lineage>
        <taxon>Viruses</taxon>
        <taxon>Duplodnaviria</taxon>
        <taxon>Heunggongvirae</taxon>
        <taxon>Uroviricota</taxon>
        <taxon>Caudoviricetes</taxon>
    </lineage>
</organism>
<name>A0A8S5MN74_9CAUD</name>
<reference evidence="1" key="1">
    <citation type="journal article" date="2021" name="Proc. Natl. Acad. Sci. U.S.A.">
        <title>A Catalog of Tens of Thousands of Viruses from Human Metagenomes Reveals Hidden Associations with Chronic Diseases.</title>
        <authorList>
            <person name="Tisza M.J."/>
            <person name="Buck C.B."/>
        </authorList>
    </citation>
    <scope>NUCLEOTIDE SEQUENCE</scope>
    <source>
        <strain evidence="1">CtPSW2</strain>
    </source>
</reference>
<proteinExistence type="predicted"/>
<dbReference type="EMBL" id="BK014940">
    <property type="protein sequence ID" value="DAD83696.1"/>
    <property type="molecule type" value="Genomic_DNA"/>
</dbReference>
<accession>A0A8S5MN74</accession>
<evidence type="ECO:0000313" key="1">
    <source>
        <dbReference type="EMBL" id="DAD83696.1"/>
    </source>
</evidence>
<protein>
    <submittedName>
        <fullName evidence="1">Uncharacterized protein</fullName>
    </submittedName>
</protein>